<dbReference type="OrthoDB" id="7583666at2"/>
<proteinExistence type="predicted"/>
<dbReference type="Proteomes" id="UP000179467">
    <property type="component" value="Unassembled WGS sequence"/>
</dbReference>
<dbReference type="AlphaFoldDB" id="A0A1S1HEZ5"/>
<dbReference type="PROSITE" id="PS51257">
    <property type="entry name" value="PROKAR_LIPOPROTEIN"/>
    <property type="match status" value="1"/>
</dbReference>
<name>A0A1S1HEZ5_9SPHN</name>
<accession>A0A1S1HEZ5</accession>
<gene>
    <name evidence="1" type="ORF">BHE75_02832</name>
</gene>
<reference evidence="1 2" key="1">
    <citation type="submission" date="2016-09" db="EMBL/GenBank/DDBJ databases">
        <title>Metabolic pathway, cell adaptation mechanisms and a novel monoxygenase revealed through proteogenomic-transcription analysis of a Sphingomonas haloaromaticamans strain degrading the fungicide ortho-phenylphenol.</title>
        <authorList>
            <person name="Perruchon C."/>
            <person name="Papadopoulou E.S."/>
            <person name="Rousidou C."/>
            <person name="Vasileiadis S."/>
            <person name="Tanou G."/>
            <person name="Amoutzias G."/>
            <person name="Molassiotis A."/>
            <person name="Karpouzas D.G."/>
        </authorList>
    </citation>
    <scope>NUCLEOTIDE SEQUENCE [LARGE SCALE GENOMIC DNA]</scope>
    <source>
        <strain evidence="1 2">P3</strain>
    </source>
</reference>
<organism evidence="1 2">
    <name type="scientific">Edaphosphingomonas haloaromaticamans</name>
    <dbReference type="NCBI Taxonomy" id="653954"/>
    <lineage>
        <taxon>Bacteria</taxon>
        <taxon>Pseudomonadati</taxon>
        <taxon>Pseudomonadota</taxon>
        <taxon>Alphaproteobacteria</taxon>
        <taxon>Sphingomonadales</taxon>
        <taxon>Rhizorhabdaceae</taxon>
        <taxon>Edaphosphingomonas</taxon>
    </lineage>
</organism>
<evidence type="ECO:0000313" key="2">
    <source>
        <dbReference type="Proteomes" id="UP000179467"/>
    </source>
</evidence>
<keyword evidence="2" id="KW-1185">Reference proteome</keyword>
<sequence length="65" mass="6725">MFRFDAIDFQRIAVSSIGALVLSAACIVGAVGPARAADGRMVIAVEADCQPPSAQYFDIAALPKA</sequence>
<protein>
    <submittedName>
        <fullName evidence="1">Uncharacterized protein</fullName>
    </submittedName>
</protein>
<comment type="caution">
    <text evidence="1">The sequence shown here is derived from an EMBL/GenBank/DDBJ whole genome shotgun (WGS) entry which is preliminary data.</text>
</comment>
<dbReference type="RefSeq" id="WP_015457373.1">
    <property type="nucleotide sequence ID" value="NZ_MIPT01000001.1"/>
</dbReference>
<evidence type="ECO:0000313" key="1">
    <source>
        <dbReference type="EMBL" id="OHT20829.1"/>
    </source>
</evidence>
<dbReference type="EMBL" id="MIPT01000001">
    <property type="protein sequence ID" value="OHT20829.1"/>
    <property type="molecule type" value="Genomic_DNA"/>
</dbReference>